<dbReference type="Proteomes" id="UP000518878">
    <property type="component" value="Unassembled WGS sequence"/>
</dbReference>
<reference evidence="1 2" key="1">
    <citation type="journal article" date="2006" name="Int. J. Syst. Evol. Microbiol.">
        <title>Dyella yeojuensis sp. nov., isolated from greenhouse soil in Korea.</title>
        <authorList>
            <person name="Kim B.Y."/>
            <person name="Weon H.Y."/>
            <person name="Lee K.H."/>
            <person name="Seok S.J."/>
            <person name="Kwon S.W."/>
            <person name="Go S.J."/>
            <person name="Stackebrandt E."/>
        </authorList>
    </citation>
    <scope>NUCLEOTIDE SEQUENCE [LARGE SCALE GENOMIC DNA]</scope>
    <source>
        <strain evidence="1 2">DSM 17673</strain>
    </source>
</reference>
<dbReference type="AlphaFoldDB" id="A0A7X5TN74"/>
<evidence type="ECO:0000313" key="1">
    <source>
        <dbReference type="EMBL" id="NID14371.1"/>
    </source>
</evidence>
<proteinExistence type="predicted"/>
<accession>A0A7X5TN74</accession>
<gene>
    <name evidence="1" type="ORF">HBF32_02705</name>
</gene>
<keyword evidence="2" id="KW-1185">Reference proteome</keyword>
<sequence length="73" mass="8096">MKKLLLEVSSLGTSTSGESLPYEVEIHGQTVSGRLSGKCETPYRRFVAYIDDGMDYRLKTSDARLSLTTVEHA</sequence>
<dbReference type="RefSeq" id="WP_166698088.1">
    <property type="nucleotide sequence ID" value="NZ_JAAQTL010000001.1"/>
</dbReference>
<comment type="caution">
    <text evidence="1">The sequence shown here is derived from an EMBL/GenBank/DDBJ whole genome shotgun (WGS) entry which is preliminary data.</text>
</comment>
<protein>
    <submittedName>
        <fullName evidence="1">Uncharacterized protein</fullName>
    </submittedName>
</protein>
<organism evidence="1 2">
    <name type="scientific">Luteibacter yeojuensis</name>
    <dbReference type="NCBI Taxonomy" id="345309"/>
    <lineage>
        <taxon>Bacteria</taxon>
        <taxon>Pseudomonadati</taxon>
        <taxon>Pseudomonadota</taxon>
        <taxon>Gammaproteobacteria</taxon>
        <taxon>Lysobacterales</taxon>
        <taxon>Rhodanobacteraceae</taxon>
        <taxon>Luteibacter</taxon>
    </lineage>
</organism>
<name>A0A7X5TN74_9GAMM</name>
<dbReference type="EMBL" id="JAAQTL010000001">
    <property type="protein sequence ID" value="NID14371.1"/>
    <property type="molecule type" value="Genomic_DNA"/>
</dbReference>
<evidence type="ECO:0000313" key="2">
    <source>
        <dbReference type="Proteomes" id="UP000518878"/>
    </source>
</evidence>